<dbReference type="EMBL" id="JAHFZB010000002">
    <property type="protein sequence ID" value="KAK6493072.1"/>
    <property type="molecule type" value="Genomic_DNA"/>
</dbReference>
<keyword evidence="4 12" id="KW-0732">Signal</keyword>
<gene>
    <name evidence="14" type="ORF">HHUSO_G2549</name>
</gene>
<dbReference type="Gene3D" id="3.40.50.300">
    <property type="entry name" value="P-loop containing nucleotide triphosphate hydrolases"/>
    <property type="match status" value="1"/>
</dbReference>
<evidence type="ECO:0000256" key="2">
    <source>
        <dbReference type="ARBA" id="ARBA00022475"/>
    </source>
</evidence>
<reference evidence="14 15" key="1">
    <citation type="submission" date="2021-05" db="EMBL/GenBank/DDBJ databases">
        <authorList>
            <person name="Zahm M."/>
            <person name="Klopp C."/>
            <person name="Cabau C."/>
            <person name="Kuhl H."/>
            <person name="Suciu R."/>
            <person name="Ciorpac M."/>
            <person name="Holostenco D."/>
            <person name="Gessner J."/>
            <person name="Wuertz S."/>
            <person name="Hohne C."/>
            <person name="Stock M."/>
            <person name="Gislard M."/>
            <person name="Lluch J."/>
            <person name="Milhes M."/>
            <person name="Lampietro C."/>
            <person name="Lopez Roques C."/>
            <person name="Donnadieu C."/>
            <person name="Du K."/>
            <person name="Schartl M."/>
            <person name="Guiguen Y."/>
        </authorList>
    </citation>
    <scope>NUCLEOTIDE SEQUENCE [LARGE SCALE GENOMIC DNA]</scope>
    <source>
        <strain evidence="14">Hh-F2</strain>
        <tissue evidence="14">Blood</tissue>
    </source>
</reference>
<evidence type="ECO:0000256" key="1">
    <source>
        <dbReference type="ARBA" id="ARBA00004251"/>
    </source>
</evidence>
<keyword evidence="5 11" id="KW-1133">Transmembrane helix</keyword>
<sequence length="511" mass="57295">MKIILLVIVLEFHWPVLRALFTVEMAKALYLAEFGNTVKMECRFPTGGSLDSINVYWHRMLSNGSEYEVYTLLNGNEDLQSQHPEYKGRAHMKPDLLRKGRAELEISNVKISDSGSYRCLIKMGGADYKQATLSVKAPYKIKTHVKELPKNADHKDAELSCESEGYPPVQVLWRDGNDQDLSKKASSKHSVTADQLFHISSLLIVNASSNNTYHCILWNETMEETYNASLRIPADIKTVDPPIADGVSSTAYWATVAILLVTIVMVGLIILMWKKKIKCSQLRAMSQRHPEEENEVHIHINTNEDDGILQQIENLRELLKAKYTASSFSDWAIGEWHSGFCEQFLPQRLVNSDGQTQPLTTLIPQPKGALLLEGDPLSGKSRLCQALAAMWADSTGEDTFGARECELVVLLQCEGSIGNIYEEMIRQLLPEKRFSEADLEAVLMDHFNTLLILDGYSKGNTTLDESLRSLIREGYSIRILVTSLPEGCEHILDCFGSVLKLQNGVAADIFL</sequence>
<dbReference type="InterPro" id="IPR036179">
    <property type="entry name" value="Ig-like_dom_sf"/>
</dbReference>
<proteinExistence type="predicted"/>
<keyword evidence="3 11" id="KW-0812">Transmembrane</keyword>
<dbReference type="InterPro" id="IPR027417">
    <property type="entry name" value="P-loop_NTPase"/>
</dbReference>
<comment type="subcellular location">
    <subcellularLocation>
        <location evidence="1">Cell membrane</location>
        <topology evidence="1">Single-pass type I membrane protein</topology>
    </subcellularLocation>
</comment>
<dbReference type="Gene3D" id="2.60.40.10">
    <property type="entry name" value="Immunoglobulins"/>
    <property type="match status" value="2"/>
</dbReference>
<feature type="chain" id="PRO_5047010495" evidence="12">
    <location>
        <begin position="20"/>
        <end position="511"/>
    </location>
</feature>
<evidence type="ECO:0000256" key="9">
    <source>
        <dbReference type="ARBA" id="ARBA00023180"/>
    </source>
</evidence>
<evidence type="ECO:0000256" key="3">
    <source>
        <dbReference type="ARBA" id="ARBA00022692"/>
    </source>
</evidence>
<dbReference type="SUPFAM" id="SSF52540">
    <property type="entry name" value="P-loop containing nucleoside triphosphate hydrolases"/>
    <property type="match status" value="1"/>
</dbReference>
<dbReference type="InterPro" id="IPR013783">
    <property type="entry name" value="Ig-like_fold"/>
</dbReference>
<feature type="transmembrane region" description="Helical" evidence="11">
    <location>
        <begin position="251"/>
        <end position="273"/>
    </location>
</feature>
<keyword evidence="8" id="KW-0675">Receptor</keyword>
<evidence type="ECO:0000256" key="5">
    <source>
        <dbReference type="ARBA" id="ARBA00022989"/>
    </source>
</evidence>
<keyword evidence="2" id="KW-1003">Cell membrane</keyword>
<evidence type="ECO:0000259" key="13">
    <source>
        <dbReference type="PROSITE" id="PS50835"/>
    </source>
</evidence>
<evidence type="ECO:0000256" key="12">
    <source>
        <dbReference type="SAM" id="SignalP"/>
    </source>
</evidence>
<dbReference type="PROSITE" id="PS50835">
    <property type="entry name" value="IG_LIKE"/>
    <property type="match status" value="2"/>
</dbReference>
<keyword evidence="9" id="KW-0325">Glycoprotein</keyword>
<protein>
    <submittedName>
        <fullName evidence="14">CD276 antigen-like</fullName>
    </submittedName>
</protein>
<dbReference type="SMART" id="SM00409">
    <property type="entry name" value="IG"/>
    <property type="match status" value="2"/>
</dbReference>
<feature type="domain" description="Ig-like" evidence="13">
    <location>
        <begin position="15"/>
        <end position="134"/>
    </location>
</feature>
<keyword evidence="6 11" id="KW-0472">Membrane</keyword>
<keyword evidence="7" id="KW-1015">Disulfide bond</keyword>
<evidence type="ECO:0000256" key="11">
    <source>
        <dbReference type="SAM" id="Phobius"/>
    </source>
</evidence>
<dbReference type="InterPro" id="IPR003599">
    <property type="entry name" value="Ig_sub"/>
</dbReference>
<evidence type="ECO:0000313" key="14">
    <source>
        <dbReference type="EMBL" id="KAK6493072.1"/>
    </source>
</evidence>
<evidence type="ECO:0000256" key="8">
    <source>
        <dbReference type="ARBA" id="ARBA00023170"/>
    </source>
</evidence>
<dbReference type="Pfam" id="PF22705">
    <property type="entry name" value="C2-set_3"/>
    <property type="match status" value="1"/>
</dbReference>
<keyword evidence="15" id="KW-1185">Reference proteome</keyword>
<evidence type="ECO:0000256" key="7">
    <source>
        <dbReference type="ARBA" id="ARBA00023157"/>
    </source>
</evidence>
<name>A0ABR1A7K9_HUSHU</name>
<feature type="domain" description="Ig-like" evidence="13">
    <location>
        <begin position="138"/>
        <end position="231"/>
    </location>
</feature>
<keyword evidence="10" id="KW-0393">Immunoglobulin domain</keyword>
<dbReference type="InterPro" id="IPR053896">
    <property type="entry name" value="BTN3A2-like_Ig-C"/>
</dbReference>
<evidence type="ECO:0000256" key="10">
    <source>
        <dbReference type="ARBA" id="ARBA00023319"/>
    </source>
</evidence>
<dbReference type="PANTHER" id="PTHR25466">
    <property type="entry name" value="T-LYMPHOCYTE ACTIVATION ANTIGEN"/>
    <property type="match status" value="1"/>
</dbReference>
<dbReference type="SMART" id="SM00406">
    <property type="entry name" value="IGv"/>
    <property type="match status" value="1"/>
</dbReference>
<dbReference type="InterPro" id="IPR013106">
    <property type="entry name" value="Ig_V-set"/>
</dbReference>
<dbReference type="Pfam" id="PF07686">
    <property type="entry name" value="V-set"/>
    <property type="match status" value="1"/>
</dbReference>
<dbReference type="PANTHER" id="PTHR25466:SF3">
    <property type="entry name" value="PROGRAMMED CELL DEATH 1 LIGAND 1"/>
    <property type="match status" value="1"/>
</dbReference>
<dbReference type="SUPFAM" id="SSF48726">
    <property type="entry name" value="Immunoglobulin"/>
    <property type="match status" value="2"/>
</dbReference>
<evidence type="ECO:0000313" key="15">
    <source>
        <dbReference type="Proteomes" id="UP001369086"/>
    </source>
</evidence>
<accession>A0ABR1A7K9</accession>
<dbReference type="Proteomes" id="UP001369086">
    <property type="component" value="Unassembled WGS sequence"/>
</dbReference>
<dbReference type="InterPro" id="IPR007110">
    <property type="entry name" value="Ig-like_dom"/>
</dbReference>
<evidence type="ECO:0000256" key="4">
    <source>
        <dbReference type="ARBA" id="ARBA00022729"/>
    </source>
</evidence>
<organism evidence="14 15">
    <name type="scientific">Huso huso</name>
    <name type="common">Beluga</name>
    <name type="synonym">Acipenser huso</name>
    <dbReference type="NCBI Taxonomy" id="61971"/>
    <lineage>
        <taxon>Eukaryota</taxon>
        <taxon>Metazoa</taxon>
        <taxon>Chordata</taxon>
        <taxon>Craniata</taxon>
        <taxon>Vertebrata</taxon>
        <taxon>Euteleostomi</taxon>
        <taxon>Actinopterygii</taxon>
        <taxon>Chondrostei</taxon>
        <taxon>Acipenseriformes</taxon>
        <taxon>Acipenseridae</taxon>
        <taxon>Huso</taxon>
    </lineage>
</organism>
<evidence type="ECO:0000256" key="6">
    <source>
        <dbReference type="ARBA" id="ARBA00023136"/>
    </source>
</evidence>
<feature type="signal peptide" evidence="12">
    <location>
        <begin position="1"/>
        <end position="19"/>
    </location>
</feature>
<comment type="caution">
    <text evidence="14">The sequence shown here is derived from an EMBL/GenBank/DDBJ whole genome shotgun (WGS) entry which is preliminary data.</text>
</comment>
<dbReference type="InterPro" id="IPR051713">
    <property type="entry name" value="T-cell_Activation_Regulation"/>
</dbReference>